<evidence type="ECO:0000256" key="1">
    <source>
        <dbReference type="ARBA" id="ARBA00007985"/>
    </source>
</evidence>
<evidence type="ECO:0000256" key="5">
    <source>
        <dbReference type="ARBA" id="ARBA00047508"/>
    </source>
</evidence>
<dbReference type="Pfam" id="PF00793">
    <property type="entry name" value="DAHP_synth_1"/>
    <property type="match status" value="1"/>
</dbReference>
<dbReference type="OrthoDB" id="4699125at2759"/>
<keyword evidence="2 6" id="KW-0028">Amino-acid biosynthesis</keyword>
<dbReference type="InterPro" id="IPR013785">
    <property type="entry name" value="Aldolase_TIM"/>
</dbReference>
<dbReference type="STRING" id="4999.A0A1Y1UN40"/>
<protein>
    <recommendedName>
        <fullName evidence="6">Phospho-2-dehydro-3-deoxyheptonate aldolase</fullName>
        <ecNumber evidence="6">2.5.1.54</ecNumber>
    </recommendedName>
</protein>
<dbReference type="NCBIfam" id="NF009396">
    <property type="entry name" value="PRK12756.1"/>
    <property type="match status" value="1"/>
</dbReference>
<dbReference type="Gene3D" id="3.20.20.70">
    <property type="entry name" value="Aldolase class I"/>
    <property type="match status" value="1"/>
</dbReference>
<dbReference type="SUPFAM" id="SSF51569">
    <property type="entry name" value="Aldolase"/>
    <property type="match status" value="1"/>
</dbReference>
<dbReference type="PIRSF" id="PIRSF001361">
    <property type="entry name" value="DAHP_synthase"/>
    <property type="match status" value="1"/>
</dbReference>
<dbReference type="FunFam" id="3.20.20.70:FF:000005">
    <property type="entry name" value="Phospho-2-dehydro-3-deoxyheptonate aldolase"/>
    <property type="match status" value="1"/>
</dbReference>
<evidence type="ECO:0000313" key="8">
    <source>
        <dbReference type="EMBL" id="ORX39422.1"/>
    </source>
</evidence>
<dbReference type="FunCoup" id="A0A1Y1UN40">
    <property type="interactions" value="317"/>
</dbReference>
<accession>A0A1Y1UN40</accession>
<dbReference type="NCBIfam" id="NF009395">
    <property type="entry name" value="PRK12755.1"/>
    <property type="match status" value="1"/>
</dbReference>
<gene>
    <name evidence="8" type="ORF">BD324DRAFT_619660</name>
</gene>
<evidence type="ECO:0000313" key="9">
    <source>
        <dbReference type="Proteomes" id="UP000193218"/>
    </source>
</evidence>
<evidence type="ECO:0000256" key="6">
    <source>
        <dbReference type="PIRNR" id="PIRNR001361"/>
    </source>
</evidence>
<dbReference type="Proteomes" id="UP000193218">
    <property type="component" value="Unassembled WGS sequence"/>
</dbReference>
<keyword evidence="4 6" id="KW-0057">Aromatic amino acid biosynthesis</keyword>
<comment type="catalytic activity">
    <reaction evidence="5 6">
        <text>D-erythrose 4-phosphate + phosphoenolpyruvate + H2O = 7-phospho-2-dehydro-3-deoxy-D-arabino-heptonate + phosphate</text>
        <dbReference type="Rhea" id="RHEA:14717"/>
        <dbReference type="ChEBI" id="CHEBI:15377"/>
        <dbReference type="ChEBI" id="CHEBI:16897"/>
        <dbReference type="ChEBI" id="CHEBI:43474"/>
        <dbReference type="ChEBI" id="CHEBI:58394"/>
        <dbReference type="ChEBI" id="CHEBI:58702"/>
        <dbReference type="EC" id="2.5.1.54"/>
    </reaction>
</comment>
<dbReference type="AlphaFoldDB" id="A0A1Y1UN40"/>
<dbReference type="GO" id="GO:0005737">
    <property type="term" value="C:cytoplasm"/>
    <property type="evidence" value="ECO:0007669"/>
    <property type="project" value="TreeGrafter"/>
</dbReference>
<dbReference type="EMBL" id="NBSH01000003">
    <property type="protein sequence ID" value="ORX39422.1"/>
    <property type="molecule type" value="Genomic_DNA"/>
</dbReference>
<evidence type="ECO:0000256" key="2">
    <source>
        <dbReference type="ARBA" id="ARBA00022605"/>
    </source>
</evidence>
<dbReference type="InParanoid" id="A0A1Y1UN40"/>
<dbReference type="GO" id="GO:0003849">
    <property type="term" value="F:3-deoxy-7-phosphoheptulonate synthase activity"/>
    <property type="evidence" value="ECO:0007669"/>
    <property type="project" value="UniProtKB-EC"/>
</dbReference>
<organism evidence="8 9">
    <name type="scientific">Kockovaella imperatae</name>
    <dbReference type="NCBI Taxonomy" id="4999"/>
    <lineage>
        <taxon>Eukaryota</taxon>
        <taxon>Fungi</taxon>
        <taxon>Dikarya</taxon>
        <taxon>Basidiomycota</taxon>
        <taxon>Agaricomycotina</taxon>
        <taxon>Tremellomycetes</taxon>
        <taxon>Tremellales</taxon>
        <taxon>Cuniculitremaceae</taxon>
        <taxon>Kockovaella</taxon>
    </lineage>
</organism>
<name>A0A1Y1UN40_9TREE</name>
<dbReference type="GeneID" id="33556999"/>
<dbReference type="InterPro" id="IPR006218">
    <property type="entry name" value="DAHP1/KDSA"/>
</dbReference>
<feature type="domain" description="DAHP synthetase I/KDSA" evidence="7">
    <location>
        <begin position="55"/>
        <end position="349"/>
    </location>
</feature>
<dbReference type="GO" id="GO:0008652">
    <property type="term" value="P:amino acid biosynthetic process"/>
    <property type="evidence" value="ECO:0007669"/>
    <property type="project" value="UniProtKB-KW"/>
</dbReference>
<evidence type="ECO:0000259" key="7">
    <source>
        <dbReference type="Pfam" id="PF00793"/>
    </source>
</evidence>
<evidence type="ECO:0000256" key="4">
    <source>
        <dbReference type="ARBA" id="ARBA00023141"/>
    </source>
</evidence>
<keyword evidence="9" id="KW-1185">Reference proteome</keyword>
<sequence>MSHGPATVRDVMDLLDDRRVRSVRPLIPPQILHEELPLTLKGAQTVLDGRRQVEAVVKGDDDRLLVIVGPCSVHDPEQAITYAKKLREYAEEAKEDLMIVMRVYFEKPRTTVGWKGLINDPDMNGSFQINRGLKIARKLLLDLTEMGLPAAGEFLDVISPQYLADLSSWGAIGARTTESQVHRELASALSMSVGFKNGTDGSIDIAVDAIKAAGSGHTFLSVTKQGLSAIVETEGNNSTHVILRGSSKGPNYEEEYVLAAAEKLKKAGLPTKLMIDCSHGNSSKQHIKQLEVGKSIASQLASGATSQMICGVMIESNINEGKQAIPPEGPAGLKYGVSITDACISLEQTIPLLDELREGVRARREGVKSKRVNGD</sequence>
<dbReference type="PANTHER" id="PTHR21225:SF20">
    <property type="entry name" value="PHOSPHO-2-DEHYDRO-3-DEOXYHEPTONATE ALDOLASE"/>
    <property type="match status" value="1"/>
</dbReference>
<dbReference type="RefSeq" id="XP_021873285.1">
    <property type="nucleotide sequence ID" value="XM_022015191.1"/>
</dbReference>
<dbReference type="GO" id="GO:0009073">
    <property type="term" value="P:aromatic amino acid family biosynthetic process"/>
    <property type="evidence" value="ECO:0007669"/>
    <property type="project" value="UniProtKB-KW"/>
</dbReference>
<proteinExistence type="inferred from homology"/>
<dbReference type="EC" id="2.5.1.54" evidence="6"/>
<evidence type="ECO:0000256" key="3">
    <source>
        <dbReference type="ARBA" id="ARBA00022679"/>
    </source>
</evidence>
<dbReference type="InterPro" id="IPR006219">
    <property type="entry name" value="DAHP_synth_1"/>
</dbReference>
<reference evidence="8 9" key="1">
    <citation type="submission" date="2017-03" db="EMBL/GenBank/DDBJ databases">
        <title>Widespread Adenine N6-methylation of Active Genes in Fungi.</title>
        <authorList>
            <consortium name="DOE Joint Genome Institute"/>
            <person name="Mondo S.J."/>
            <person name="Dannebaum R.O."/>
            <person name="Kuo R.C."/>
            <person name="Louie K.B."/>
            <person name="Bewick A.J."/>
            <person name="Labutti K."/>
            <person name="Haridas S."/>
            <person name="Kuo A."/>
            <person name="Salamov A."/>
            <person name="Ahrendt S.R."/>
            <person name="Lau R."/>
            <person name="Bowen B.P."/>
            <person name="Lipzen A."/>
            <person name="Sullivan W."/>
            <person name="Andreopoulos W.B."/>
            <person name="Clum A."/>
            <person name="Lindquist E."/>
            <person name="Daum C."/>
            <person name="Northen T.R."/>
            <person name="Ramamoorthy G."/>
            <person name="Schmitz R.J."/>
            <person name="Gryganskyi A."/>
            <person name="Culley D."/>
            <person name="Magnuson J."/>
            <person name="James T.Y."/>
            <person name="O'Malley M.A."/>
            <person name="Stajich J.E."/>
            <person name="Spatafora J.W."/>
            <person name="Visel A."/>
            <person name="Grigoriev I.V."/>
        </authorList>
    </citation>
    <scope>NUCLEOTIDE SEQUENCE [LARGE SCALE GENOMIC DNA]</scope>
    <source>
        <strain evidence="8 9">NRRL Y-17943</strain>
    </source>
</reference>
<dbReference type="NCBIfam" id="TIGR00034">
    <property type="entry name" value="aroFGH"/>
    <property type="match status" value="1"/>
</dbReference>
<comment type="similarity">
    <text evidence="1 6">Belongs to the class-I DAHP synthase family.</text>
</comment>
<keyword evidence="3 6" id="KW-0808">Transferase</keyword>
<dbReference type="PANTHER" id="PTHR21225">
    <property type="entry name" value="PHOSPHO-2-DEHYDRO-3-DEOXYHEPTONATE ALDOLASE DAHP SYNTHETASE"/>
    <property type="match status" value="1"/>
</dbReference>
<comment type="caution">
    <text evidence="8">The sequence shown here is derived from an EMBL/GenBank/DDBJ whole genome shotgun (WGS) entry which is preliminary data.</text>
</comment>